<reference evidence="9 10" key="1">
    <citation type="submission" date="2020-05" db="EMBL/GenBank/DDBJ databases">
        <title>Draft genome of xy-202 and genomic insight in genome of the genus Peptostreptococcus.</title>
        <authorList>
            <person name="Zhang Z."/>
        </authorList>
    </citation>
    <scope>NUCLEOTIDE SEQUENCE [LARGE SCALE GENOMIC DNA]</scope>
    <source>
        <strain evidence="9 10">DSM 27025</strain>
    </source>
</reference>
<comment type="caution">
    <text evidence="9">The sequence shown here is derived from an EMBL/GenBank/DDBJ whole genome shotgun (WGS) entry which is preliminary data.</text>
</comment>
<dbReference type="NCBIfam" id="TIGR00219">
    <property type="entry name" value="mreC"/>
    <property type="match status" value="1"/>
</dbReference>
<dbReference type="PANTHER" id="PTHR34138:SF1">
    <property type="entry name" value="CELL SHAPE-DETERMINING PROTEIN MREC"/>
    <property type="match status" value="1"/>
</dbReference>
<dbReference type="Proteomes" id="UP000713904">
    <property type="component" value="Unassembled WGS sequence"/>
</dbReference>
<feature type="transmembrane region" description="Helical" evidence="7">
    <location>
        <begin position="12"/>
        <end position="34"/>
    </location>
</feature>
<keyword evidence="6" id="KW-0175">Coiled coil</keyword>
<accession>A0ABR6TLM1</accession>
<evidence type="ECO:0000313" key="9">
    <source>
        <dbReference type="EMBL" id="MBC2576084.1"/>
    </source>
</evidence>
<dbReference type="InterPro" id="IPR055342">
    <property type="entry name" value="MreC_beta-barrel_core"/>
</dbReference>
<dbReference type="RefSeq" id="WP_185624087.1">
    <property type="nucleotide sequence ID" value="NZ_JABGBW010000002.1"/>
</dbReference>
<keyword evidence="10" id="KW-1185">Reference proteome</keyword>
<sequence>MKLSKNNRPRFTVKGAIATGVVIAIAVITINSFANGGSVEVLEKVNPSAPFYGIGKHLNNVVTGIGGFFEDIVNFRSNSNKVKELTDENKRLRQEIIDLKGDESRHDSLDRLKKSLNYIDGNQRNELVSASIIGKNDGDWYKSFIVEAGSDRGITKNSIVINGDGVVGIIYEVGSKYSKAISLVDSRASVSFKISGKENEKGVITTSSAVGVSDLKDIDKLLQGYLFDVKSKVKVGDLVVTSGLGFYPENIPVGKVSKVIYDKNKSMKFVKIRPNVDFKKLDEVSIIPPRKIE</sequence>
<dbReference type="InterPro" id="IPR042177">
    <property type="entry name" value="Cell/Rod_1"/>
</dbReference>
<organism evidence="9 10">
    <name type="scientific">Peptostreptococcus canis</name>
    <dbReference type="NCBI Taxonomy" id="1159213"/>
    <lineage>
        <taxon>Bacteria</taxon>
        <taxon>Bacillati</taxon>
        <taxon>Bacillota</taxon>
        <taxon>Clostridia</taxon>
        <taxon>Peptostreptococcales</taxon>
        <taxon>Peptostreptococcaceae</taxon>
        <taxon>Peptostreptococcus</taxon>
    </lineage>
</organism>
<dbReference type="Pfam" id="PF04085">
    <property type="entry name" value="MreC"/>
    <property type="match status" value="1"/>
</dbReference>
<keyword evidence="7" id="KW-0812">Transmembrane</keyword>
<dbReference type="Gene3D" id="2.40.10.340">
    <property type="entry name" value="Rod shape-determining protein MreC, domain 1"/>
    <property type="match status" value="1"/>
</dbReference>
<dbReference type="InterPro" id="IPR042175">
    <property type="entry name" value="Cell/Rod_MreC_2"/>
</dbReference>
<evidence type="ECO:0000313" key="10">
    <source>
        <dbReference type="Proteomes" id="UP000713904"/>
    </source>
</evidence>
<feature type="coiled-coil region" evidence="6">
    <location>
        <begin position="75"/>
        <end position="102"/>
    </location>
</feature>
<keyword evidence="3 5" id="KW-0133">Cell shape</keyword>
<evidence type="ECO:0000256" key="2">
    <source>
        <dbReference type="ARBA" id="ARBA00013855"/>
    </source>
</evidence>
<evidence type="ECO:0000256" key="1">
    <source>
        <dbReference type="ARBA" id="ARBA00009369"/>
    </source>
</evidence>
<dbReference type="PIRSF" id="PIRSF038471">
    <property type="entry name" value="MreC"/>
    <property type="match status" value="1"/>
</dbReference>
<comment type="function">
    <text evidence="5">Involved in formation and maintenance of cell shape.</text>
</comment>
<feature type="domain" description="Rod shape-determining protein MreC beta-barrel core" evidence="8">
    <location>
        <begin position="132"/>
        <end position="287"/>
    </location>
</feature>
<comment type="similarity">
    <text evidence="1 5">Belongs to the MreC family.</text>
</comment>
<evidence type="ECO:0000256" key="3">
    <source>
        <dbReference type="ARBA" id="ARBA00022960"/>
    </source>
</evidence>
<dbReference type="InterPro" id="IPR007221">
    <property type="entry name" value="MreC"/>
</dbReference>
<keyword evidence="7" id="KW-1133">Transmembrane helix</keyword>
<evidence type="ECO:0000256" key="5">
    <source>
        <dbReference type="PIRNR" id="PIRNR038471"/>
    </source>
</evidence>
<keyword evidence="7" id="KW-0472">Membrane</keyword>
<dbReference type="PANTHER" id="PTHR34138">
    <property type="entry name" value="CELL SHAPE-DETERMINING PROTEIN MREC"/>
    <property type="match status" value="1"/>
</dbReference>
<name>A0ABR6TLM1_9FIRM</name>
<protein>
    <recommendedName>
        <fullName evidence="2 5">Cell shape-determining protein MreC</fullName>
    </recommendedName>
    <alternativeName>
        <fullName evidence="4 5">Cell shape protein MreC</fullName>
    </alternativeName>
</protein>
<evidence type="ECO:0000259" key="8">
    <source>
        <dbReference type="Pfam" id="PF04085"/>
    </source>
</evidence>
<evidence type="ECO:0000256" key="7">
    <source>
        <dbReference type="SAM" id="Phobius"/>
    </source>
</evidence>
<dbReference type="Gene3D" id="2.40.10.350">
    <property type="entry name" value="Rod shape-determining protein MreC, domain 2"/>
    <property type="match status" value="1"/>
</dbReference>
<gene>
    <name evidence="9" type="primary">mreC</name>
    <name evidence="9" type="ORF">HLB29_05230</name>
</gene>
<proteinExistence type="inferred from homology"/>
<evidence type="ECO:0000256" key="6">
    <source>
        <dbReference type="SAM" id="Coils"/>
    </source>
</evidence>
<dbReference type="EMBL" id="JABGBW010000002">
    <property type="protein sequence ID" value="MBC2576084.1"/>
    <property type="molecule type" value="Genomic_DNA"/>
</dbReference>
<evidence type="ECO:0000256" key="4">
    <source>
        <dbReference type="ARBA" id="ARBA00032089"/>
    </source>
</evidence>